<dbReference type="EMBL" id="LGKO01000002">
    <property type="protein sequence ID" value="KPL84287.1"/>
    <property type="molecule type" value="Genomic_DNA"/>
</dbReference>
<dbReference type="RefSeq" id="WP_054520774.1">
    <property type="nucleotide sequence ID" value="NZ_LGKO01000002.1"/>
</dbReference>
<proteinExistence type="inferred from homology"/>
<keyword evidence="2 6" id="KW-0694">RNA-binding</keyword>
<dbReference type="PROSITE" id="PS51061">
    <property type="entry name" value="R3H"/>
    <property type="match status" value="1"/>
</dbReference>
<dbReference type="Gene3D" id="3.30.1370.50">
    <property type="entry name" value="R3H-like domain"/>
    <property type="match status" value="1"/>
</dbReference>
<dbReference type="NCBIfam" id="NF041568">
    <property type="entry name" value="Jag_EloR"/>
    <property type="match status" value="1"/>
</dbReference>
<dbReference type="SUPFAM" id="SSF82708">
    <property type="entry name" value="R3H domain"/>
    <property type="match status" value="1"/>
</dbReference>
<keyword evidence="9" id="KW-1185">Reference proteome</keyword>
<gene>
    <name evidence="6" type="primary">khpB</name>
    <name evidence="6" type="synonym">eloR</name>
    <name evidence="8" type="ORF">SE15_03905</name>
</gene>
<dbReference type="SMART" id="SM01245">
    <property type="entry name" value="Jag_N"/>
    <property type="match status" value="1"/>
</dbReference>
<dbReference type="Gene3D" id="3.30.300.20">
    <property type="match status" value="1"/>
</dbReference>
<dbReference type="Pfam" id="PF13083">
    <property type="entry name" value="KH_KhpA-B"/>
    <property type="match status" value="1"/>
</dbReference>
<dbReference type="InterPro" id="IPR015946">
    <property type="entry name" value="KH_dom-like_a/b"/>
</dbReference>
<dbReference type="InterPro" id="IPR038247">
    <property type="entry name" value="Jag_N_dom_sf"/>
</dbReference>
<evidence type="ECO:0000256" key="2">
    <source>
        <dbReference type="ARBA" id="ARBA00022884"/>
    </source>
</evidence>
<comment type="domain">
    <text evidence="6">Has an N-terminal Jag-N domain and 2 RNA-binding domains (KH and R3H).</text>
</comment>
<dbReference type="HAMAP" id="MF_00867">
    <property type="entry name" value="KhpB"/>
    <property type="match status" value="1"/>
</dbReference>
<dbReference type="GO" id="GO:0071555">
    <property type="term" value="P:cell wall organization"/>
    <property type="evidence" value="ECO:0007669"/>
    <property type="project" value="UniProtKB-KW"/>
</dbReference>
<keyword evidence="1 6" id="KW-0963">Cytoplasm</keyword>
<evidence type="ECO:0000256" key="6">
    <source>
        <dbReference type="HAMAP-Rule" id="MF_00867"/>
    </source>
</evidence>
<comment type="function">
    <text evidence="6">A probable RNA chaperone. Forms a complex with KhpA which binds to cellular RNA and controls its expression. Plays a role in peptidoglycan (PG) homeostasis and cell length regulation.</text>
</comment>
<evidence type="ECO:0000313" key="9">
    <source>
        <dbReference type="Proteomes" id="UP000050544"/>
    </source>
</evidence>
<organism evidence="8 9">
    <name type="scientific">Thermanaerothrix daxensis</name>
    <dbReference type="NCBI Taxonomy" id="869279"/>
    <lineage>
        <taxon>Bacteria</taxon>
        <taxon>Bacillati</taxon>
        <taxon>Chloroflexota</taxon>
        <taxon>Anaerolineae</taxon>
        <taxon>Anaerolineales</taxon>
        <taxon>Anaerolineaceae</taxon>
        <taxon>Thermanaerothrix</taxon>
    </lineage>
</organism>
<dbReference type="GO" id="GO:0009252">
    <property type="term" value="P:peptidoglycan biosynthetic process"/>
    <property type="evidence" value="ECO:0007669"/>
    <property type="project" value="UniProtKB-UniRule"/>
</dbReference>
<comment type="caution">
    <text evidence="6">Lacks conserved residue(s) required for the propagation of feature annotation.</text>
</comment>
<dbReference type="InterPro" id="IPR034079">
    <property type="entry name" value="R3H_KhpB"/>
</dbReference>
<dbReference type="GO" id="GO:0005737">
    <property type="term" value="C:cytoplasm"/>
    <property type="evidence" value="ECO:0007669"/>
    <property type="project" value="UniProtKB-SubCell"/>
</dbReference>
<dbReference type="STRING" id="869279.SE15_03905"/>
<dbReference type="AlphaFoldDB" id="A0A0P6XLF6"/>
<dbReference type="Pfam" id="PF01424">
    <property type="entry name" value="R3H"/>
    <property type="match status" value="1"/>
</dbReference>
<dbReference type="InterPro" id="IPR039247">
    <property type="entry name" value="KhpB"/>
</dbReference>
<reference evidence="8 9" key="1">
    <citation type="submission" date="2015-07" db="EMBL/GenBank/DDBJ databases">
        <title>Whole genome sequence of Thermanaerothrix daxensis DSM 23592.</title>
        <authorList>
            <person name="Hemp J."/>
            <person name="Ward L.M."/>
            <person name="Pace L.A."/>
            <person name="Fischer W.W."/>
        </authorList>
    </citation>
    <scope>NUCLEOTIDE SEQUENCE [LARGE SCALE GENOMIC DNA]</scope>
    <source>
        <strain evidence="8 9">GNS-1</strain>
    </source>
</reference>
<keyword evidence="4 6" id="KW-0143">Chaperone</keyword>
<evidence type="ECO:0000256" key="1">
    <source>
        <dbReference type="ARBA" id="ARBA00022490"/>
    </source>
</evidence>
<comment type="caution">
    <text evidence="8">The sequence shown here is derived from an EMBL/GenBank/DDBJ whole genome shotgun (WGS) entry which is preliminary data.</text>
</comment>
<dbReference type="InterPro" id="IPR001374">
    <property type="entry name" value="R3H_dom"/>
</dbReference>
<dbReference type="Gene3D" id="3.30.30.80">
    <property type="entry name" value="probable RNA-binding protein from clostridium symbiosum atcc 14940"/>
    <property type="match status" value="1"/>
</dbReference>
<evidence type="ECO:0000259" key="7">
    <source>
        <dbReference type="PROSITE" id="PS51061"/>
    </source>
</evidence>
<dbReference type="PATRIC" id="fig|869279.4.peg.792"/>
<dbReference type="Proteomes" id="UP000050544">
    <property type="component" value="Unassembled WGS sequence"/>
</dbReference>
<comment type="subunit">
    <text evidence="6">Forms a complex with KhpA.</text>
</comment>
<dbReference type="CDD" id="cd02414">
    <property type="entry name" value="KH-II_Jag"/>
    <property type="match status" value="1"/>
</dbReference>
<evidence type="ECO:0000256" key="3">
    <source>
        <dbReference type="ARBA" id="ARBA00022960"/>
    </source>
</evidence>
<dbReference type="SMART" id="SM00393">
    <property type="entry name" value="R3H"/>
    <property type="match status" value="1"/>
</dbReference>
<keyword evidence="3 6" id="KW-0133">Cell shape</keyword>
<feature type="domain" description="R3H" evidence="7">
    <location>
        <begin position="189"/>
        <end position="255"/>
    </location>
</feature>
<comment type="subcellular location">
    <subcellularLocation>
        <location evidence="6">Cytoplasm</location>
    </subcellularLocation>
</comment>
<keyword evidence="5 6" id="KW-0961">Cell wall biogenesis/degradation</keyword>
<dbReference type="InterPro" id="IPR038008">
    <property type="entry name" value="Jag_KH"/>
</dbReference>
<name>A0A0P6XLF6_9CHLR</name>
<dbReference type="OrthoDB" id="9794483at2"/>
<dbReference type="Pfam" id="PF14804">
    <property type="entry name" value="Jag_N"/>
    <property type="match status" value="1"/>
</dbReference>
<dbReference type="GO" id="GO:0003723">
    <property type="term" value="F:RNA binding"/>
    <property type="evidence" value="ECO:0007669"/>
    <property type="project" value="UniProtKB-UniRule"/>
</dbReference>
<evidence type="ECO:0000256" key="4">
    <source>
        <dbReference type="ARBA" id="ARBA00023186"/>
    </source>
</evidence>
<dbReference type="PANTHER" id="PTHR35800:SF1">
    <property type="entry name" value="RNA-BINDING PROTEIN KHPB"/>
    <property type="match status" value="1"/>
</dbReference>
<dbReference type="InterPro" id="IPR032782">
    <property type="entry name" value="KhpB_N"/>
</dbReference>
<evidence type="ECO:0000313" key="8">
    <source>
        <dbReference type="EMBL" id="KPL84287.1"/>
    </source>
</evidence>
<dbReference type="InterPro" id="IPR036867">
    <property type="entry name" value="R3H_dom_sf"/>
</dbReference>
<evidence type="ECO:0000256" key="5">
    <source>
        <dbReference type="ARBA" id="ARBA00023316"/>
    </source>
</evidence>
<dbReference type="CDD" id="cd02644">
    <property type="entry name" value="R3H_jag"/>
    <property type="match status" value="1"/>
</dbReference>
<dbReference type="GO" id="GO:0008360">
    <property type="term" value="P:regulation of cell shape"/>
    <property type="evidence" value="ECO:0007669"/>
    <property type="project" value="UniProtKB-KW"/>
</dbReference>
<dbReference type="PANTHER" id="PTHR35800">
    <property type="entry name" value="PROTEIN JAG"/>
    <property type="match status" value="1"/>
</dbReference>
<sequence length="260" mass="29173">MKQERTTLEVIAPTVEEAIARGLNQLGLSQDQVEVEVLDPGSRGFLGIGSRHARVKLSVKAAGEPPVEVASTMPETGALPQVEEEGVAESGMPLGQWDEQKAVEVARRVVGELLDRMKVHARLRVRIQPPQEENAQSVVWVEIQGDDLSILIGRRSETLNALQYISSLIVSREMGVWVPLIIDVQGYRARRERQLRILARRMADQAVLTGRRQVLEPMPANERRIIHLELRDHPEVITESIGEEPNRKVTIVPKRPARRL</sequence>
<comment type="similarity">
    <text evidence="6">Belongs to the KhpB RNA-binding protein family.</text>
</comment>
<accession>A0A0P6XLF6</accession>
<protein>
    <recommendedName>
        <fullName evidence="6">RNA-binding protein KhpB</fullName>
    </recommendedName>
    <alternativeName>
        <fullName evidence="6">RNA-binding protein EloR</fullName>
    </alternativeName>
</protein>